<dbReference type="InterPro" id="IPR001258">
    <property type="entry name" value="NHL_repeat"/>
</dbReference>
<dbReference type="EMBL" id="QTSU01000001">
    <property type="protein sequence ID" value="RDZ29561.1"/>
    <property type="molecule type" value="Genomic_DNA"/>
</dbReference>
<dbReference type="PROSITE" id="PS51125">
    <property type="entry name" value="NHL"/>
    <property type="match status" value="2"/>
</dbReference>
<dbReference type="CDD" id="cd14953">
    <property type="entry name" value="NHL_like_1"/>
    <property type="match status" value="1"/>
</dbReference>
<dbReference type="AlphaFoldDB" id="A0A371K6H5"/>
<dbReference type="Gene3D" id="2.70.70.10">
    <property type="entry name" value="Glucose Permease (Domain IIA)"/>
    <property type="match status" value="1"/>
</dbReference>
<feature type="signal peptide" evidence="4">
    <location>
        <begin position="1"/>
        <end position="19"/>
    </location>
</feature>
<organism evidence="5 6">
    <name type="scientific">Lysobacter silvisoli</name>
    <dbReference type="NCBI Taxonomy" id="2293254"/>
    <lineage>
        <taxon>Bacteria</taxon>
        <taxon>Pseudomonadati</taxon>
        <taxon>Pseudomonadota</taxon>
        <taxon>Gammaproteobacteria</taxon>
        <taxon>Lysobacterales</taxon>
        <taxon>Lysobacteraceae</taxon>
        <taxon>Lysobacter</taxon>
    </lineage>
</organism>
<dbReference type="SUPFAM" id="SSF101898">
    <property type="entry name" value="NHL repeat"/>
    <property type="match status" value="1"/>
</dbReference>
<name>A0A371K6H5_9GAMM</name>
<gene>
    <name evidence="5" type="ORF">DX914_10960</name>
</gene>
<dbReference type="RefSeq" id="WP_115859000.1">
    <property type="nucleotide sequence ID" value="NZ_QTSU01000001.1"/>
</dbReference>
<feature type="region of interest" description="Disordered" evidence="3">
    <location>
        <begin position="354"/>
        <end position="375"/>
    </location>
</feature>
<evidence type="ECO:0000313" key="5">
    <source>
        <dbReference type="EMBL" id="RDZ29561.1"/>
    </source>
</evidence>
<dbReference type="SUPFAM" id="SSF51261">
    <property type="entry name" value="Duplicated hybrid motif"/>
    <property type="match status" value="1"/>
</dbReference>
<comment type="caution">
    <text evidence="5">The sequence shown here is derived from an EMBL/GenBank/DDBJ whole genome shotgun (WGS) entry which is preliminary data.</text>
</comment>
<sequence>MSRNLWLGLAIGLTAAALAATFVFEPTALRRKPAVPERTPLGWAGQLQLRAGDGVSGWRDGAAAQARFADPYGLALGRDGTVYVADAGDNNRIRAIRADGSVVTLAGADEGFRDGVGAAAAFDTPSGIALDAAGNLYIADTGNHAIRKLDPQGRVSTLAGDGTAGYRDGPGAQARFNGPVGVALDKQGNVYVADTYNDRIRVIRRDGQVLTLAGGDQPGYQDGPGPLARFDTPTGLALDRHGRVYVADTRNNAIRRIGLDGAVDTVLRTQAEDPSTALRRPLSLALTHDSVLYIGEMARGRVLQLGLDRQMHVVSGATQAQRLARPSALALAPDGSLVVADAQSYRVHRLAPAPTADAPPVVGAAGPSPQNPLPRSEGRWPLAPQYAWHEVVGTLGEVRGDGGSEARHHLHGGLDIAGDVGQPVLAIADGKVSNPNSSWGLGELGEGMALDALSYIHMRVGRKANGDPIDPARFQALLDEEGKLRRMRVQRGTRFRVGDTLGTINPMAHVHLVLGASGYERNAMVLDFAGFSDRYAPQIERIALLDALAQPLQEREDGRLLVARDGGGLQIVVDAWDQVDRNLPRRRLGLYALGYQWLDAAGQPLPGYEAPVVNLRFERMPAEDEATQIVYADGSGVTVHGSAITRFRYVLTNTARDGRLAVGAWQPETLPPGDYILRITAQDYSGNAAQSRRDLEVRVR</sequence>
<dbReference type="PANTHER" id="PTHR46388:SF2">
    <property type="entry name" value="NHL REPEAT-CONTAINING PROTEIN 2"/>
    <property type="match status" value="1"/>
</dbReference>
<keyword evidence="1" id="KW-0677">Repeat</keyword>
<keyword evidence="6" id="KW-1185">Reference proteome</keyword>
<dbReference type="PANTHER" id="PTHR46388">
    <property type="entry name" value="NHL REPEAT-CONTAINING PROTEIN 2"/>
    <property type="match status" value="1"/>
</dbReference>
<dbReference type="Proteomes" id="UP000264492">
    <property type="component" value="Unassembled WGS sequence"/>
</dbReference>
<feature type="repeat" description="NHL" evidence="2">
    <location>
        <begin position="122"/>
        <end position="152"/>
    </location>
</feature>
<reference evidence="5 6" key="1">
    <citation type="submission" date="2018-08" db="EMBL/GenBank/DDBJ databases">
        <title>Lysobacter sp. zong2l5, whole genome shotgun sequence.</title>
        <authorList>
            <person name="Zhang X."/>
            <person name="Feng G."/>
            <person name="Zhu H."/>
        </authorList>
    </citation>
    <scope>NUCLEOTIDE SEQUENCE [LARGE SCALE GENOMIC DNA]</scope>
    <source>
        <strain evidence="6">zong2l5</strain>
    </source>
</reference>
<dbReference type="OrthoDB" id="9774579at2"/>
<evidence type="ECO:0000313" key="6">
    <source>
        <dbReference type="Proteomes" id="UP000264492"/>
    </source>
</evidence>
<protein>
    <submittedName>
        <fullName evidence="5">Gluconolaconase</fullName>
    </submittedName>
</protein>
<keyword evidence="4" id="KW-0732">Signal</keyword>
<evidence type="ECO:0000256" key="4">
    <source>
        <dbReference type="SAM" id="SignalP"/>
    </source>
</evidence>
<feature type="compositionally biased region" description="Low complexity" evidence="3">
    <location>
        <begin position="354"/>
        <end position="368"/>
    </location>
</feature>
<evidence type="ECO:0000256" key="2">
    <source>
        <dbReference type="PROSITE-ProRule" id="PRU00504"/>
    </source>
</evidence>
<feature type="chain" id="PRO_5016622782" evidence="4">
    <location>
        <begin position="20"/>
        <end position="700"/>
    </location>
</feature>
<evidence type="ECO:0000256" key="3">
    <source>
        <dbReference type="SAM" id="MobiDB-lite"/>
    </source>
</evidence>
<evidence type="ECO:0000256" key="1">
    <source>
        <dbReference type="ARBA" id="ARBA00022737"/>
    </source>
</evidence>
<feature type="repeat" description="NHL" evidence="2">
    <location>
        <begin position="176"/>
        <end position="206"/>
    </location>
</feature>
<dbReference type="InterPro" id="IPR011042">
    <property type="entry name" value="6-blade_b-propeller_TolB-like"/>
</dbReference>
<dbReference type="Gene3D" id="2.120.10.30">
    <property type="entry name" value="TolB, C-terminal domain"/>
    <property type="match status" value="3"/>
</dbReference>
<dbReference type="Pfam" id="PF01436">
    <property type="entry name" value="NHL"/>
    <property type="match status" value="3"/>
</dbReference>
<accession>A0A371K6H5</accession>
<dbReference type="InterPro" id="IPR011055">
    <property type="entry name" value="Dup_hybrid_motif"/>
</dbReference>
<proteinExistence type="predicted"/>